<keyword evidence="4" id="KW-0804">Transcription</keyword>
<dbReference type="GO" id="GO:0006355">
    <property type="term" value="P:regulation of DNA-templated transcription"/>
    <property type="evidence" value="ECO:0007669"/>
    <property type="project" value="InterPro"/>
</dbReference>
<reference evidence="7" key="1">
    <citation type="submission" date="2016-10" db="EMBL/GenBank/DDBJ databases">
        <authorList>
            <person name="Varghese N."/>
            <person name="Submissions S."/>
        </authorList>
    </citation>
    <scope>NUCLEOTIDE SEQUENCE [LARGE SCALE GENOMIC DNA]</scope>
    <source>
        <strain evidence="7">DSM 11706</strain>
    </source>
</reference>
<keyword evidence="3" id="KW-0010">Activator</keyword>
<evidence type="ECO:0000256" key="2">
    <source>
        <dbReference type="ARBA" id="ARBA00023125"/>
    </source>
</evidence>
<dbReference type="Pfam" id="PF13545">
    <property type="entry name" value="HTH_Crp_2"/>
    <property type="match status" value="1"/>
</dbReference>
<proteinExistence type="predicted"/>
<dbReference type="SUPFAM" id="SSF51206">
    <property type="entry name" value="cAMP-binding domain-like"/>
    <property type="match status" value="1"/>
</dbReference>
<keyword evidence="6" id="KW-0808">Transferase</keyword>
<dbReference type="GO" id="GO:0003677">
    <property type="term" value="F:DNA binding"/>
    <property type="evidence" value="ECO:0007669"/>
    <property type="project" value="UniProtKB-KW"/>
</dbReference>
<dbReference type="InterPro" id="IPR036390">
    <property type="entry name" value="WH_DNA-bd_sf"/>
</dbReference>
<dbReference type="InterPro" id="IPR014710">
    <property type="entry name" value="RmlC-like_jellyroll"/>
</dbReference>
<evidence type="ECO:0000313" key="7">
    <source>
        <dbReference type="Proteomes" id="UP000198734"/>
    </source>
</evidence>
<dbReference type="InterPro" id="IPR000595">
    <property type="entry name" value="cNMP-bd_dom"/>
</dbReference>
<keyword evidence="6" id="KW-0418">Kinase</keyword>
<dbReference type="GO" id="GO:0016301">
    <property type="term" value="F:kinase activity"/>
    <property type="evidence" value="ECO:0007669"/>
    <property type="project" value="UniProtKB-KW"/>
</dbReference>
<dbReference type="Proteomes" id="UP000198734">
    <property type="component" value="Unassembled WGS sequence"/>
</dbReference>
<evidence type="ECO:0000259" key="5">
    <source>
        <dbReference type="SMART" id="SM00419"/>
    </source>
</evidence>
<dbReference type="Gene3D" id="2.60.120.10">
    <property type="entry name" value="Jelly Rolls"/>
    <property type="match status" value="1"/>
</dbReference>
<dbReference type="InterPro" id="IPR012318">
    <property type="entry name" value="HTH_CRP"/>
</dbReference>
<evidence type="ECO:0000256" key="1">
    <source>
        <dbReference type="ARBA" id="ARBA00023015"/>
    </source>
</evidence>
<keyword evidence="2" id="KW-0238">DNA-binding</keyword>
<dbReference type="SUPFAM" id="SSF46785">
    <property type="entry name" value="Winged helix' DNA-binding domain"/>
    <property type="match status" value="1"/>
</dbReference>
<accession>A0A1I5XNP0</accession>
<keyword evidence="1" id="KW-0805">Transcription regulation</keyword>
<dbReference type="InterPro" id="IPR036388">
    <property type="entry name" value="WH-like_DNA-bd_sf"/>
</dbReference>
<dbReference type="InterPro" id="IPR018490">
    <property type="entry name" value="cNMP-bd_dom_sf"/>
</dbReference>
<evidence type="ECO:0000313" key="6">
    <source>
        <dbReference type="EMBL" id="SFQ33540.1"/>
    </source>
</evidence>
<name>A0A1I5XNP0_9BACI</name>
<dbReference type="CDD" id="cd00038">
    <property type="entry name" value="CAP_ED"/>
    <property type="match status" value="1"/>
</dbReference>
<dbReference type="SMART" id="SM00419">
    <property type="entry name" value="HTH_CRP"/>
    <property type="match status" value="1"/>
</dbReference>
<feature type="domain" description="HTH crp-type" evidence="5">
    <location>
        <begin position="167"/>
        <end position="213"/>
    </location>
</feature>
<evidence type="ECO:0000256" key="4">
    <source>
        <dbReference type="ARBA" id="ARBA00023163"/>
    </source>
</evidence>
<protein>
    <submittedName>
        <fullName evidence="6">cAMP-binding domain of CRP or a regulatory subunit of cAMP-dependent protein kinases</fullName>
    </submittedName>
</protein>
<dbReference type="AlphaFoldDB" id="A0A1I5XNP0"/>
<dbReference type="STRING" id="126156.SAMN05421670_1633"/>
<gene>
    <name evidence="6" type="ORF">SAMN05421670_1633</name>
</gene>
<evidence type="ECO:0000256" key="3">
    <source>
        <dbReference type="ARBA" id="ARBA00023159"/>
    </source>
</evidence>
<sequence>MNIVGKNNLFFEDQFTEFKPLLLEIGEKYLLEKGSVITNNLDTLYLYYVESGIFKLSVNHIEGDSKTICFHGEGSICPYSLSRPINGKFHIDVDFFMITAITDINTIRIRPKDFYQALKENPDLSITMLDYVIMHSNLFMHESVTLSYDSAFVKTCNIVYMYNHYLNKIGINLTQREIGEIIGETRLEVARSLKKLRDQRIIKTSRNCIEVLDPEALKLNCNLDFVY</sequence>
<dbReference type="EMBL" id="FOXU01000002">
    <property type="protein sequence ID" value="SFQ33540.1"/>
    <property type="molecule type" value="Genomic_DNA"/>
</dbReference>
<keyword evidence="7" id="KW-1185">Reference proteome</keyword>
<organism evidence="6 7">
    <name type="scientific">Psychrobacillus psychrotolerans</name>
    <dbReference type="NCBI Taxonomy" id="126156"/>
    <lineage>
        <taxon>Bacteria</taxon>
        <taxon>Bacillati</taxon>
        <taxon>Bacillota</taxon>
        <taxon>Bacilli</taxon>
        <taxon>Bacillales</taxon>
        <taxon>Bacillaceae</taxon>
        <taxon>Psychrobacillus</taxon>
    </lineage>
</organism>
<dbReference type="Gene3D" id="1.10.10.10">
    <property type="entry name" value="Winged helix-like DNA-binding domain superfamily/Winged helix DNA-binding domain"/>
    <property type="match status" value="1"/>
</dbReference>